<dbReference type="GO" id="GO:0046872">
    <property type="term" value="F:metal ion binding"/>
    <property type="evidence" value="ECO:0007669"/>
    <property type="project" value="UniProtKB-KW"/>
</dbReference>
<comment type="subcellular location">
    <subcellularLocation>
        <location evidence="12">Cell membrane</location>
        <topology evidence="12">Multi-pass membrane protein</topology>
    </subcellularLocation>
    <subcellularLocation>
        <location evidence="1">Membrane</location>
        <topology evidence="1">Multi-pass membrane protein</topology>
    </subcellularLocation>
</comment>
<dbReference type="GO" id="GO:0009252">
    <property type="term" value="P:peptidoglycan biosynthetic process"/>
    <property type="evidence" value="ECO:0007669"/>
    <property type="project" value="UniProtKB-UniRule"/>
</dbReference>
<comment type="function">
    <text evidence="12">Catalyzes the initial step of the lipid cycle reactions in the biosynthesis of the cell wall peptidoglycan: transfers peptidoglycan precursor phospho-MurNAc-pentapeptide from UDP-MurNAc-pentapeptide onto the lipid carrier undecaprenyl phosphate, yielding undecaprenyl-pyrophosphoryl-MurNAc-pentapeptide, known as lipid I.</text>
</comment>
<evidence type="ECO:0000256" key="12">
    <source>
        <dbReference type="HAMAP-Rule" id="MF_00038"/>
    </source>
</evidence>
<dbReference type="EC" id="2.7.8.13" evidence="12 13"/>
<comment type="cofactor">
    <cofactor evidence="12 14">
        <name>Mg(2+)</name>
        <dbReference type="ChEBI" id="CHEBI:18420"/>
    </cofactor>
</comment>
<keyword evidence="12" id="KW-1003">Cell membrane</keyword>
<dbReference type="GO" id="GO:0051301">
    <property type="term" value="P:cell division"/>
    <property type="evidence" value="ECO:0007669"/>
    <property type="project" value="UniProtKB-KW"/>
</dbReference>
<name>A0A9D2AZK1_9SPHI</name>
<dbReference type="CDD" id="cd06852">
    <property type="entry name" value="GT_MraY"/>
    <property type="match status" value="1"/>
</dbReference>
<feature type="transmembrane region" description="Helical" evidence="12">
    <location>
        <begin position="338"/>
        <end position="361"/>
    </location>
</feature>
<feature type="transmembrane region" description="Helical" evidence="12">
    <location>
        <begin position="392"/>
        <end position="411"/>
    </location>
</feature>
<feature type="binding site" evidence="14">
    <location>
        <position position="315"/>
    </location>
    <ligand>
        <name>Mg(2+)</name>
        <dbReference type="ChEBI" id="CHEBI:18420"/>
    </ligand>
</feature>
<comment type="catalytic activity">
    <reaction evidence="12">
        <text>UDP-N-acetyl-alpha-D-muramoyl-L-alanyl-gamma-D-glutamyl-meso-2,6-diaminopimeloyl-D-alanyl-D-alanine + di-trans,octa-cis-undecaprenyl phosphate = di-trans,octa-cis-undecaprenyl diphospho-N-acetyl-alpha-D-muramoyl-L-alanyl-D-glutamyl-meso-2,6-diaminopimeloyl-D-alanyl-D-alanine + UMP</text>
        <dbReference type="Rhea" id="RHEA:28386"/>
        <dbReference type="ChEBI" id="CHEBI:57865"/>
        <dbReference type="ChEBI" id="CHEBI:60392"/>
        <dbReference type="ChEBI" id="CHEBI:61386"/>
        <dbReference type="ChEBI" id="CHEBI:61387"/>
        <dbReference type="EC" id="2.7.8.13"/>
    </reaction>
</comment>
<organism evidence="15 16">
    <name type="scientific">Candidatus Sphingobacterium stercoripullorum</name>
    <dbReference type="NCBI Taxonomy" id="2838759"/>
    <lineage>
        <taxon>Bacteria</taxon>
        <taxon>Pseudomonadati</taxon>
        <taxon>Bacteroidota</taxon>
        <taxon>Sphingobacteriia</taxon>
        <taxon>Sphingobacteriales</taxon>
        <taxon>Sphingobacteriaceae</taxon>
        <taxon>Sphingobacterium</taxon>
    </lineage>
</organism>
<sequence>MLYHFFDWIEDFVKIPGAGMFQYISFRTSLAVIVSLLITTVFGKSLINLLQKKQIGESIRSLGLAGEKKKQGTPTMGGLIIIAGIVIPTLLFAQLDNIYVILLLLTTVWMGAIGFLDDYIKVFRKNKEGLAGKFKVIGQVGLGALIATTMFFHPDIVVREYIKEPNATSVVDVSFDQRTGMKSYSQDVKSTKTNIPFYKNNEFDYSRVLEYFGVSNKMLTFVLFLFVVVFIVTAVSNGANITDGIDGLATSVSAIMGGTLAILAYVSGNVIFSEYLNIMYIPYSGEMVVFAGAFVGACTGFLWYNAFPAQVFMGDTGSLAIGGIIAAFAILIRKELLIPVLCGVFLIENLSVIMQVSYFKYTKKRFGEGRRIFLMSPLHHHYQKRGYHESKIVTRFVIVSVMLAILTIVTLKMR</sequence>
<dbReference type="PANTHER" id="PTHR22926:SF5">
    <property type="entry name" value="PHOSPHO-N-ACETYLMURAMOYL-PENTAPEPTIDE-TRANSFERASE HOMOLOG"/>
    <property type="match status" value="1"/>
</dbReference>
<dbReference type="PANTHER" id="PTHR22926">
    <property type="entry name" value="PHOSPHO-N-ACETYLMURAMOYL-PENTAPEPTIDE-TRANSFERASE"/>
    <property type="match status" value="1"/>
</dbReference>
<evidence type="ECO:0000313" key="15">
    <source>
        <dbReference type="EMBL" id="HIX55660.1"/>
    </source>
</evidence>
<evidence type="ECO:0000256" key="11">
    <source>
        <dbReference type="ARBA" id="ARBA00023316"/>
    </source>
</evidence>
<feature type="transmembrane region" description="Helical" evidence="12">
    <location>
        <begin position="218"/>
        <end position="236"/>
    </location>
</feature>
<dbReference type="HAMAP" id="MF_00038">
    <property type="entry name" value="MraY"/>
    <property type="match status" value="1"/>
</dbReference>
<protein>
    <recommendedName>
        <fullName evidence="12 13">Phospho-N-acetylmuramoyl-pentapeptide-transferase</fullName>
        <ecNumber evidence="12 13">2.7.8.13</ecNumber>
    </recommendedName>
    <alternativeName>
        <fullName evidence="12">UDP-MurNAc-pentapeptide phosphotransferase</fullName>
    </alternativeName>
</protein>
<keyword evidence="8 12" id="KW-1133">Transmembrane helix</keyword>
<evidence type="ECO:0000256" key="4">
    <source>
        <dbReference type="ARBA" id="ARBA00022679"/>
    </source>
</evidence>
<dbReference type="AlphaFoldDB" id="A0A9D2AZK1"/>
<feature type="transmembrane region" description="Helical" evidence="12">
    <location>
        <begin position="71"/>
        <end position="92"/>
    </location>
</feature>
<proteinExistence type="inferred from homology"/>
<evidence type="ECO:0000256" key="1">
    <source>
        <dbReference type="ARBA" id="ARBA00004141"/>
    </source>
</evidence>
<keyword evidence="5 12" id="KW-0812">Transmembrane</keyword>
<keyword evidence="10 12" id="KW-0131">Cell cycle</keyword>
<dbReference type="GO" id="GO:0008963">
    <property type="term" value="F:phospho-N-acetylmuramoyl-pentapeptide-transferase activity"/>
    <property type="evidence" value="ECO:0007669"/>
    <property type="project" value="UniProtKB-UniRule"/>
</dbReference>
<keyword evidence="7 12" id="KW-0573">Peptidoglycan synthesis</keyword>
<dbReference type="InterPro" id="IPR018480">
    <property type="entry name" value="PNAcMuramoyl-5peptid_Trfase_CS"/>
</dbReference>
<dbReference type="Pfam" id="PF10555">
    <property type="entry name" value="MraY_sig1"/>
    <property type="match status" value="1"/>
</dbReference>
<evidence type="ECO:0000256" key="8">
    <source>
        <dbReference type="ARBA" id="ARBA00022989"/>
    </source>
</evidence>
<keyword evidence="6 12" id="KW-0133">Cell shape</keyword>
<keyword evidence="11 12" id="KW-0961">Cell wall biogenesis/degradation</keyword>
<keyword evidence="9 12" id="KW-0472">Membrane</keyword>
<evidence type="ECO:0000256" key="14">
    <source>
        <dbReference type="PIRSR" id="PIRSR600715-1"/>
    </source>
</evidence>
<comment type="caution">
    <text evidence="15">The sequence shown here is derived from an EMBL/GenBank/DDBJ whole genome shotgun (WGS) entry which is preliminary data.</text>
</comment>
<dbReference type="EMBL" id="DXEZ01000327">
    <property type="protein sequence ID" value="HIX55660.1"/>
    <property type="molecule type" value="Genomic_DNA"/>
</dbReference>
<dbReference type="GO" id="GO:0071555">
    <property type="term" value="P:cell wall organization"/>
    <property type="evidence" value="ECO:0007669"/>
    <property type="project" value="UniProtKB-KW"/>
</dbReference>
<dbReference type="Pfam" id="PF00953">
    <property type="entry name" value="Glycos_transf_4"/>
    <property type="match status" value="1"/>
</dbReference>
<comment type="pathway">
    <text evidence="12">Cell wall biogenesis; peptidoglycan biosynthesis.</text>
</comment>
<evidence type="ECO:0000256" key="5">
    <source>
        <dbReference type="ARBA" id="ARBA00022692"/>
    </source>
</evidence>
<reference evidence="15" key="1">
    <citation type="journal article" date="2021" name="PeerJ">
        <title>Extensive microbial diversity within the chicken gut microbiome revealed by metagenomics and culture.</title>
        <authorList>
            <person name="Gilroy R."/>
            <person name="Ravi A."/>
            <person name="Getino M."/>
            <person name="Pursley I."/>
            <person name="Horton D.L."/>
            <person name="Alikhan N.F."/>
            <person name="Baker D."/>
            <person name="Gharbi K."/>
            <person name="Hall N."/>
            <person name="Watson M."/>
            <person name="Adriaenssens E.M."/>
            <person name="Foster-Nyarko E."/>
            <person name="Jarju S."/>
            <person name="Secka A."/>
            <person name="Antonio M."/>
            <person name="Oren A."/>
            <person name="Chaudhuri R.R."/>
            <person name="La Ragione R."/>
            <person name="Hildebrand F."/>
            <person name="Pallen M.J."/>
        </authorList>
    </citation>
    <scope>NUCLEOTIDE SEQUENCE</scope>
    <source>
        <strain evidence="15">1719</strain>
    </source>
</reference>
<evidence type="ECO:0000256" key="3">
    <source>
        <dbReference type="ARBA" id="ARBA00022618"/>
    </source>
</evidence>
<feature type="transmembrane region" description="Helical" evidence="12">
    <location>
        <begin position="98"/>
        <end position="116"/>
    </location>
</feature>
<dbReference type="PROSITE" id="PS01347">
    <property type="entry name" value="MRAY_1"/>
    <property type="match status" value="1"/>
</dbReference>
<evidence type="ECO:0000256" key="2">
    <source>
        <dbReference type="ARBA" id="ARBA00005583"/>
    </source>
</evidence>
<evidence type="ECO:0000256" key="7">
    <source>
        <dbReference type="ARBA" id="ARBA00022984"/>
    </source>
</evidence>
<gene>
    <name evidence="12 15" type="primary">mraY</name>
    <name evidence="15" type="ORF">H9853_11620</name>
</gene>
<keyword evidence="3 12" id="KW-0132">Cell division</keyword>
<keyword evidence="12 14" id="KW-0460">Magnesium</keyword>
<feature type="transmembrane region" description="Helical" evidence="12">
    <location>
        <begin position="136"/>
        <end position="153"/>
    </location>
</feature>
<evidence type="ECO:0000256" key="9">
    <source>
        <dbReference type="ARBA" id="ARBA00023136"/>
    </source>
</evidence>
<dbReference type="Proteomes" id="UP000824156">
    <property type="component" value="Unassembled WGS sequence"/>
</dbReference>
<feature type="transmembrane region" description="Helical" evidence="12">
    <location>
        <begin position="248"/>
        <end position="267"/>
    </location>
</feature>
<dbReference type="PROSITE" id="PS01348">
    <property type="entry name" value="MRAY_2"/>
    <property type="match status" value="1"/>
</dbReference>
<keyword evidence="12 14" id="KW-0479">Metal-binding</keyword>
<feature type="transmembrane region" description="Helical" evidence="12">
    <location>
        <begin position="311"/>
        <end position="332"/>
    </location>
</feature>
<evidence type="ECO:0000256" key="13">
    <source>
        <dbReference type="NCBIfam" id="TIGR00445"/>
    </source>
</evidence>
<evidence type="ECO:0000313" key="16">
    <source>
        <dbReference type="Proteomes" id="UP000824156"/>
    </source>
</evidence>
<feature type="binding site" evidence="14">
    <location>
        <position position="240"/>
    </location>
    <ligand>
        <name>Mg(2+)</name>
        <dbReference type="ChEBI" id="CHEBI:18420"/>
    </ligand>
</feature>
<keyword evidence="4 12" id="KW-0808">Transferase</keyword>
<feature type="transmembrane region" description="Helical" evidence="12">
    <location>
        <begin position="287"/>
        <end position="304"/>
    </location>
</feature>
<evidence type="ECO:0000256" key="6">
    <source>
        <dbReference type="ARBA" id="ARBA00022960"/>
    </source>
</evidence>
<dbReference type="GO" id="GO:0008360">
    <property type="term" value="P:regulation of cell shape"/>
    <property type="evidence" value="ECO:0007669"/>
    <property type="project" value="UniProtKB-KW"/>
</dbReference>
<accession>A0A9D2AZK1</accession>
<evidence type="ECO:0000256" key="10">
    <source>
        <dbReference type="ARBA" id="ARBA00023306"/>
    </source>
</evidence>
<comment type="similarity">
    <text evidence="2 12">Belongs to the glycosyltransferase 4 family. MraY subfamily.</text>
</comment>
<dbReference type="InterPro" id="IPR003524">
    <property type="entry name" value="PNAcMuramoyl-5peptid_Trfase"/>
</dbReference>
<feature type="transmembrane region" description="Helical" evidence="12">
    <location>
        <begin position="30"/>
        <end position="50"/>
    </location>
</feature>
<reference evidence="15" key="2">
    <citation type="submission" date="2021-04" db="EMBL/GenBank/DDBJ databases">
        <authorList>
            <person name="Gilroy R."/>
        </authorList>
    </citation>
    <scope>NUCLEOTIDE SEQUENCE</scope>
    <source>
        <strain evidence="15">1719</strain>
    </source>
</reference>
<dbReference type="NCBIfam" id="TIGR00445">
    <property type="entry name" value="mraY"/>
    <property type="match status" value="1"/>
</dbReference>
<dbReference type="InterPro" id="IPR000715">
    <property type="entry name" value="Glycosyl_transferase_4"/>
</dbReference>
<dbReference type="GO" id="GO:0005886">
    <property type="term" value="C:plasma membrane"/>
    <property type="evidence" value="ECO:0007669"/>
    <property type="project" value="UniProtKB-SubCell"/>
</dbReference>